<proteinExistence type="predicted"/>
<keyword evidence="2" id="KW-0732">Signal</keyword>
<sequence>MLKLVLLAAVAACVAQGFGDFFKPLNQPVQALQDFFNQPNQQPAPVTQPPLASPDLTQGFPDLTQRLPDLPQGFPDLTQGLPDLPQGFPDLTQRLPDLPQGIPFIPPGYNFGVGSGSHGGKSGKKRGGKSGKKHGGKSGKKHGGKSGKKHGGKSGKRHGGRSGKHKKGSGGHSGQIGQIPGFDIPIPTNFLNPFAS</sequence>
<reference evidence="3 4" key="1">
    <citation type="submission" date="2024-01" db="EMBL/GenBank/DDBJ databases">
        <title>The genome of the rayed Mediterranean limpet Patella caerulea (Linnaeus, 1758).</title>
        <authorList>
            <person name="Anh-Thu Weber A."/>
            <person name="Halstead-Nussloch G."/>
        </authorList>
    </citation>
    <scope>NUCLEOTIDE SEQUENCE [LARGE SCALE GENOMIC DNA]</scope>
    <source>
        <strain evidence="3">AATW-2023a</strain>
        <tissue evidence="3">Whole specimen</tissue>
    </source>
</reference>
<dbReference type="AlphaFoldDB" id="A0AAN8PP49"/>
<comment type="caution">
    <text evidence="3">The sequence shown here is derived from an EMBL/GenBank/DDBJ whole genome shotgun (WGS) entry which is preliminary data.</text>
</comment>
<evidence type="ECO:0000256" key="1">
    <source>
        <dbReference type="SAM" id="MobiDB-lite"/>
    </source>
</evidence>
<evidence type="ECO:0000313" key="4">
    <source>
        <dbReference type="Proteomes" id="UP001347796"/>
    </source>
</evidence>
<evidence type="ECO:0000256" key="2">
    <source>
        <dbReference type="SAM" id="SignalP"/>
    </source>
</evidence>
<feature type="signal peptide" evidence="2">
    <location>
        <begin position="1"/>
        <end position="19"/>
    </location>
</feature>
<feature type="compositionally biased region" description="Gly residues" evidence="1">
    <location>
        <begin position="111"/>
        <end position="120"/>
    </location>
</feature>
<evidence type="ECO:0000313" key="3">
    <source>
        <dbReference type="EMBL" id="KAK6173355.1"/>
    </source>
</evidence>
<feature type="region of interest" description="Disordered" evidence="1">
    <location>
        <begin position="73"/>
        <end position="196"/>
    </location>
</feature>
<dbReference type="Proteomes" id="UP001347796">
    <property type="component" value="Unassembled WGS sequence"/>
</dbReference>
<dbReference type="EMBL" id="JAZGQO010000011">
    <property type="protein sequence ID" value="KAK6173355.1"/>
    <property type="molecule type" value="Genomic_DNA"/>
</dbReference>
<protein>
    <submittedName>
        <fullName evidence="3">Uncharacterized protein</fullName>
    </submittedName>
</protein>
<keyword evidence="4" id="KW-1185">Reference proteome</keyword>
<feature type="chain" id="PRO_5043008936" evidence="2">
    <location>
        <begin position="20"/>
        <end position="196"/>
    </location>
</feature>
<name>A0AAN8PP49_PATCE</name>
<gene>
    <name evidence="3" type="ORF">SNE40_016824</name>
</gene>
<organism evidence="3 4">
    <name type="scientific">Patella caerulea</name>
    <name type="common">Rayed Mediterranean limpet</name>
    <dbReference type="NCBI Taxonomy" id="87958"/>
    <lineage>
        <taxon>Eukaryota</taxon>
        <taxon>Metazoa</taxon>
        <taxon>Spiralia</taxon>
        <taxon>Lophotrochozoa</taxon>
        <taxon>Mollusca</taxon>
        <taxon>Gastropoda</taxon>
        <taxon>Patellogastropoda</taxon>
        <taxon>Patelloidea</taxon>
        <taxon>Patellidae</taxon>
        <taxon>Patella</taxon>
    </lineage>
</organism>
<feature type="region of interest" description="Disordered" evidence="1">
    <location>
        <begin position="39"/>
        <end position="58"/>
    </location>
</feature>
<feature type="compositionally biased region" description="Basic residues" evidence="1">
    <location>
        <begin position="121"/>
        <end position="169"/>
    </location>
</feature>
<accession>A0AAN8PP49</accession>